<dbReference type="PANTHER" id="PTHR31005:SF8">
    <property type="entry name" value="DUF4139 DOMAIN-CONTAINING PROTEIN"/>
    <property type="match status" value="1"/>
</dbReference>
<reference evidence="6" key="1">
    <citation type="submission" date="2016-07" db="EMBL/GenBank/DDBJ databases">
        <title>Phaeobacter portensis sp. nov., a tropodithietic acid producing bacterium isolated from a German harbor.</title>
        <authorList>
            <person name="Freese H.M."/>
            <person name="Bunk B."/>
            <person name="Breider S."/>
            <person name="Brinkhoff T."/>
        </authorList>
    </citation>
    <scope>NUCLEOTIDE SEQUENCE [LARGE SCALE GENOMIC DNA]</scope>
    <source>
        <strain evidence="6">P97</strain>
    </source>
</reference>
<dbReference type="EMBL" id="CP016364">
    <property type="protein sequence ID" value="APG45592.1"/>
    <property type="molecule type" value="Genomic_DNA"/>
</dbReference>
<dbReference type="NCBIfam" id="TIGR02231">
    <property type="entry name" value="mucoidy inhibitor MuiA family protein"/>
    <property type="match status" value="1"/>
</dbReference>
<accession>A0A1L3I0E0</accession>
<dbReference type="InterPro" id="IPR025554">
    <property type="entry name" value="DUF4140"/>
</dbReference>
<feature type="signal peptide" evidence="2">
    <location>
        <begin position="1"/>
        <end position="26"/>
    </location>
</feature>
<dbReference type="Pfam" id="PF13598">
    <property type="entry name" value="DUF4139"/>
    <property type="match status" value="1"/>
</dbReference>
<name>A0A1L3I0E0_9RHOB</name>
<keyword evidence="6" id="KW-1185">Reference proteome</keyword>
<dbReference type="InterPro" id="IPR037291">
    <property type="entry name" value="DUF4139"/>
</dbReference>
<evidence type="ECO:0000313" key="5">
    <source>
        <dbReference type="EMBL" id="APG45592.1"/>
    </source>
</evidence>
<evidence type="ECO:0000259" key="3">
    <source>
        <dbReference type="Pfam" id="PF13598"/>
    </source>
</evidence>
<feature type="domain" description="DUF4139" evidence="3">
    <location>
        <begin position="244"/>
        <end position="551"/>
    </location>
</feature>
<dbReference type="RefSeq" id="WP_072503429.1">
    <property type="nucleotide sequence ID" value="NZ_CP016364.1"/>
</dbReference>
<sequence length="556" mass="59997" precursor="true">MRPVYSVIAFLAASVATTNIATSAVADVFSVSSQVSAVTLYPGLAQITRTAVLDLPAGRHQLILQGVPRSANTASLQVQVKGARRISTLMRADFVPPQNVATPAIDAAEARVRQIQEQIDLVKDEAERARASARAAQSSIHFLKQLGSNDGLGRADASTLADIALMIANRATASHREMVDAEAEARAREQNLIALKDELAGARAALAAIATEDEDRLFLEVQVEVAEAGRGEVTLNYLTGGAGKIGWSPYYELHLATGDAPELTLARSVILAQDTGESWQDVALTLSTAEPLGQSAPSVLYPRLRRIEQPAPPPNPKQRFSSDMEMSTDAEPIIEAAVIVESLPQWNVDTGGVAAVYAFGEPVSIASGVDALRLEMDSLTTTAKLTAQAVPLRNEVAYRMVRFTNEFGEQLLAATETAHFVDGKLVAVADFPGLAPGTETNIGFGPIKGLTLRRDVLDQSEGEQGLISRSTEQVSRFEIEIENLTNQAWPLRVLDRVPYSQQEALEITWAARPAPSEENVEKQRGILAWEVEIAKGATQTIQVETKLNWPEDQVLR</sequence>
<dbReference type="Proteomes" id="UP000183859">
    <property type="component" value="Chromosome"/>
</dbReference>
<gene>
    <name evidence="5" type="ORF">PhaeoP97_00137</name>
</gene>
<dbReference type="KEGG" id="php:PhaeoP97_00137"/>
<dbReference type="PANTHER" id="PTHR31005">
    <property type="entry name" value="DUF4139 DOMAIN-CONTAINING PROTEIN"/>
    <property type="match status" value="1"/>
</dbReference>
<feature type="domain" description="DUF4140" evidence="4">
    <location>
        <begin position="38"/>
        <end position="133"/>
    </location>
</feature>
<evidence type="ECO:0000256" key="2">
    <source>
        <dbReference type="SAM" id="SignalP"/>
    </source>
</evidence>
<evidence type="ECO:0000313" key="6">
    <source>
        <dbReference type="Proteomes" id="UP000183859"/>
    </source>
</evidence>
<keyword evidence="1" id="KW-0175">Coiled coil</keyword>
<evidence type="ECO:0000259" key="4">
    <source>
        <dbReference type="Pfam" id="PF13600"/>
    </source>
</evidence>
<keyword evidence="2" id="KW-0732">Signal</keyword>
<organism evidence="5 6">
    <name type="scientific">Phaeobacter porticola</name>
    <dbReference type="NCBI Taxonomy" id="1844006"/>
    <lineage>
        <taxon>Bacteria</taxon>
        <taxon>Pseudomonadati</taxon>
        <taxon>Pseudomonadota</taxon>
        <taxon>Alphaproteobacteria</taxon>
        <taxon>Rhodobacterales</taxon>
        <taxon>Roseobacteraceae</taxon>
        <taxon>Phaeobacter</taxon>
    </lineage>
</organism>
<feature type="chain" id="PRO_5013335441" description="DUF4139 domain-containing protein" evidence="2">
    <location>
        <begin position="27"/>
        <end position="556"/>
    </location>
</feature>
<evidence type="ECO:0000256" key="1">
    <source>
        <dbReference type="SAM" id="Coils"/>
    </source>
</evidence>
<protein>
    <recommendedName>
        <fullName evidence="7">DUF4139 domain-containing protein</fullName>
    </recommendedName>
</protein>
<dbReference type="AlphaFoldDB" id="A0A1L3I0E0"/>
<feature type="coiled-coil region" evidence="1">
    <location>
        <begin position="105"/>
        <end position="132"/>
    </location>
</feature>
<dbReference type="Pfam" id="PF13600">
    <property type="entry name" value="DUF4140"/>
    <property type="match status" value="1"/>
</dbReference>
<dbReference type="OrthoDB" id="580912at2"/>
<dbReference type="InterPro" id="IPR011935">
    <property type="entry name" value="CHP02231"/>
</dbReference>
<proteinExistence type="predicted"/>
<evidence type="ECO:0008006" key="7">
    <source>
        <dbReference type="Google" id="ProtNLM"/>
    </source>
</evidence>
<dbReference type="STRING" id="1844006.PhaeoP97_00137"/>